<gene>
    <name evidence="1" type="ORF">B0T24DRAFT_529658</name>
</gene>
<comment type="caution">
    <text evidence="1">The sequence shown here is derived from an EMBL/GenBank/DDBJ whole genome shotgun (WGS) entry which is preliminary data.</text>
</comment>
<protein>
    <recommendedName>
        <fullName evidence="3">Imidazoleglycerol-phosphate dehydratase</fullName>
    </recommendedName>
</protein>
<evidence type="ECO:0000313" key="1">
    <source>
        <dbReference type="EMBL" id="KAK3373756.1"/>
    </source>
</evidence>
<evidence type="ECO:0000313" key="2">
    <source>
        <dbReference type="Proteomes" id="UP001287356"/>
    </source>
</evidence>
<accession>A0AAE0KD42</accession>
<reference evidence="1" key="1">
    <citation type="journal article" date="2023" name="Mol. Phylogenet. Evol.">
        <title>Genome-scale phylogeny and comparative genomics of the fungal order Sordariales.</title>
        <authorList>
            <person name="Hensen N."/>
            <person name="Bonometti L."/>
            <person name="Westerberg I."/>
            <person name="Brannstrom I.O."/>
            <person name="Guillou S."/>
            <person name="Cros-Aarteil S."/>
            <person name="Calhoun S."/>
            <person name="Haridas S."/>
            <person name="Kuo A."/>
            <person name="Mondo S."/>
            <person name="Pangilinan J."/>
            <person name="Riley R."/>
            <person name="LaButti K."/>
            <person name="Andreopoulos B."/>
            <person name="Lipzen A."/>
            <person name="Chen C."/>
            <person name="Yan M."/>
            <person name="Daum C."/>
            <person name="Ng V."/>
            <person name="Clum A."/>
            <person name="Steindorff A."/>
            <person name="Ohm R.A."/>
            <person name="Martin F."/>
            <person name="Silar P."/>
            <person name="Natvig D.O."/>
            <person name="Lalanne C."/>
            <person name="Gautier V."/>
            <person name="Ament-Velasquez S.L."/>
            <person name="Kruys A."/>
            <person name="Hutchinson M.I."/>
            <person name="Powell A.J."/>
            <person name="Barry K."/>
            <person name="Miller A.N."/>
            <person name="Grigoriev I.V."/>
            <person name="Debuchy R."/>
            <person name="Gladieux P."/>
            <person name="Hiltunen Thoren M."/>
            <person name="Johannesson H."/>
        </authorList>
    </citation>
    <scope>NUCLEOTIDE SEQUENCE</scope>
    <source>
        <strain evidence="1">CBS 958.72</strain>
    </source>
</reference>
<organism evidence="1 2">
    <name type="scientific">Lasiosphaeria ovina</name>
    <dbReference type="NCBI Taxonomy" id="92902"/>
    <lineage>
        <taxon>Eukaryota</taxon>
        <taxon>Fungi</taxon>
        <taxon>Dikarya</taxon>
        <taxon>Ascomycota</taxon>
        <taxon>Pezizomycotina</taxon>
        <taxon>Sordariomycetes</taxon>
        <taxon>Sordariomycetidae</taxon>
        <taxon>Sordariales</taxon>
        <taxon>Lasiosphaeriaceae</taxon>
        <taxon>Lasiosphaeria</taxon>
    </lineage>
</organism>
<keyword evidence="2" id="KW-1185">Reference proteome</keyword>
<dbReference type="InterPro" id="IPR038882">
    <property type="entry name" value="Rcf3"/>
</dbReference>
<dbReference type="PANTHER" id="PTHR39153:SF1">
    <property type="entry name" value="AGR244WP"/>
    <property type="match status" value="1"/>
</dbReference>
<dbReference type="Proteomes" id="UP001287356">
    <property type="component" value="Unassembled WGS sequence"/>
</dbReference>
<sequence>MPSASETKHAEAADASWEAARGAMYGAAKWGVASAVLGGLGYGLSPIYRGLTIQFKVYIQMSGMVLGSMIEADSRLREYEAAMRMRRRILRDEAMWKSFEQQYGKDDDEDDDA</sequence>
<evidence type="ECO:0008006" key="3">
    <source>
        <dbReference type="Google" id="ProtNLM"/>
    </source>
</evidence>
<name>A0AAE0KD42_9PEZI</name>
<proteinExistence type="predicted"/>
<reference evidence="1" key="2">
    <citation type="submission" date="2023-06" db="EMBL/GenBank/DDBJ databases">
        <authorList>
            <consortium name="Lawrence Berkeley National Laboratory"/>
            <person name="Haridas S."/>
            <person name="Hensen N."/>
            <person name="Bonometti L."/>
            <person name="Westerberg I."/>
            <person name="Brannstrom I.O."/>
            <person name="Guillou S."/>
            <person name="Cros-Aarteil S."/>
            <person name="Calhoun S."/>
            <person name="Kuo A."/>
            <person name="Mondo S."/>
            <person name="Pangilinan J."/>
            <person name="Riley R."/>
            <person name="Labutti K."/>
            <person name="Andreopoulos B."/>
            <person name="Lipzen A."/>
            <person name="Chen C."/>
            <person name="Yanf M."/>
            <person name="Daum C."/>
            <person name="Ng V."/>
            <person name="Clum A."/>
            <person name="Steindorff A."/>
            <person name="Ohm R."/>
            <person name="Martin F."/>
            <person name="Silar P."/>
            <person name="Natvig D."/>
            <person name="Lalanne C."/>
            <person name="Gautier V."/>
            <person name="Ament-Velasquez S.L."/>
            <person name="Kruys A."/>
            <person name="Hutchinson M.I."/>
            <person name="Powell A.J."/>
            <person name="Barry K."/>
            <person name="Miller A.N."/>
            <person name="Grigoriev I.V."/>
            <person name="Debuchy R."/>
            <person name="Gladieux P."/>
            <person name="Thoren M.H."/>
            <person name="Johannesson H."/>
        </authorList>
    </citation>
    <scope>NUCLEOTIDE SEQUENCE</scope>
    <source>
        <strain evidence="1">CBS 958.72</strain>
    </source>
</reference>
<dbReference type="EMBL" id="JAULSN010000004">
    <property type="protein sequence ID" value="KAK3373756.1"/>
    <property type="molecule type" value="Genomic_DNA"/>
</dbReference>
<dbReference type="PANTHER" id="PTHR39153">
    <property type="entry name" value="AGR244WP"/>
    <property type="match status" value="1"/>
</dbReference>
<dbReference type="AlphaFoldDB" id="A0AAE0KD42"/>